<dbReference type="AlphaFoldDB" id="A0AAW5G6Q7"/>
<dbReference type="Pfam" id="PF00754">
    <property type="entry name" value="F5_F8_type_C"/>
    <property type="match status" value="1"/>
</dbReference>
<protein>
    <submittedName>
        <fullName evidence="3">Discoidin domain-containing protein</fullName>
    </submittedName>
</protein>
<reference evidence="3" key="1">
    <citation type="submission" date="2019-02" db="EMBL/GenBank/DDBJ databases">
        <title>New Zealand Erwinia strains with phe-tRNA free attachment sites.</title>
        <authorList>
            <person name="Nunes-Leite L."/>
            <person name="Pitman A.R."/>
        </authorList>
    </citation>
    <scope>NUCLEOTIDE SEQUENCE</scope>
    <source>
        <strain evidence="3">Ec-140</strain>
        <strain evidence="2">Ec-143</strain>
    </source>
</reference>
<comment type="caution">
    <text evidence="3">The sequence shown here is derived from an EMBL/GenBank/DDBJ whole genome shotgun (WGS) entry which is preliminary data.</text>
</comment>
<dbReference type="PROSITE" id="PS50022">
    <property type="entry name" value="FA58C_3"/>
    <property type="match status" value="1"/>
</dbReference>
<dbReference type="EMBL" id="SGPY01000001">
    <property type="protein sequence ID" value="MCL6367004.1"/>
    <property type="molecule type" value="Genomic_DNA"/>
</dbReference>
<accession>A0AAW5G6Q7</accession>
<evidence type="ECO:0000313" key="2">
    <source>
        <dbReference type="EMBL" id="MCL6349606.1"/>
    </source>
</evidence>
<dbReference type="SUPFAM" id="SSF49785">
    <property type="entry name" value="Galactose-binding domain-like"/>
    <property type="match status" value="1"/>
</dbReference>
<dbReference type="InterPro" id="IPR008979">
    <property type="entry name" value="Galactose-bd-like_sf"/>
</dbReference>
<dbReference type="RefSeq" id="WP_249680626.1">
    <property type="nucleotide sequence ID" value="NZ_SGPX01000001.1"/>
</dbReference>
<gene>
    <name evidence="2" type="ORF">EXT50_00200</name>
    <name evidence="3" type="ORF">EXT53_00200</name>
</gene>
<dbReference type="Gene3D" id="2.60.120.260">
    <property type="entry name" value="Galactose-binding domain-like"/>
    <property type="match status" value="1"/>
</dbReference>
<dbReference type="Proteomes" id="UP001057360">
    <property type="component" value="Unassembled WGS sequence"/>
</dbReference>
<dbReference type="Proteomes" id="UP001055618">
    <property type="component" value="Unassembled WGS sequence"/>
</dbReference>
<evidence type="ECO:0000259" key="1">
    <source>
        <dbReference type="PROSITE" id="PS50022"/>
    </source>
</evidence>
<name>A0AAW5G6Q7_9GAMM</name>
<proteinExistence type="predicted"/>
<sequence length="671" mass="71283">MKNVNIEINVCGSTGKSTCAVNPPIQVDSHTCCHSDNGGGQEPGVSGVASVFGRTGVVTAQPGDYTADQITETATRKFATPDEKAVWNAKQDALISGTTIRTLFGQSLLGSGDISLTPAQMGVAAADHTHTTADITDYTQKTKQLIHSSLEAGAGVTLSYNPVNEKTIISAAGGSGTGGSGYIVADRQGATAGQSHTFSVSSQNTFNLAAYALKEEAGAANQTYVVDDFNASSEPNYNATNAVIFDDLLHLYTGVSVQLEKDGEFYSSPVRADGKFVSIVLPDVKSNIIPKMSSNEDEGFSAASSSQLNENSPAYKAMNNTTINNLDAWWSSKKPTSESPQWIRVKCPNPTSADGLRITNMNTPYVIDLASPKSFSLQGSNDGVIWDEIYSVVNDIRNGNQQLREWSFPKSEKYIYFSLNITDSNGSGNFVQIGDLQLLSAKDTILIKAGTGEYFTASNGVLLPAELKPFNGFSNSGEIMASQLIGKLPISIVSTSQLDVSVKYAPYSQIAIQKSLTSVAWSQINAATLTATQTGNGKVRVAVTRDLVNWHVLRNGAWVDVGALSADTAGATTLIADGMTPAELGGITAAQWTQLFSSNNGVPDSLAFAFALDITDPVTDVATIDRLVLNVNDASSWKAQSPAEVEIRWRTDSVTFRTATAGNYKLAYQVP</sequence>
<keyword evidence="4" id="KW-1185">Reference proteome</keyword>
<evidence type="ECO:0000313" key="3">
    <source>
        <dbReference type="EMBL" id="MCL6367004.1"/>
    </source>
</evidence>
<dbReference type="EMBL" id="SGPX01000001">
    <property type="protein sequence ID" value="MCL6349606.1"/>
    <property type="molecule type" value="Genomic_DNA"/>
</dbReference>
<dbReference type="InterPro" id="IPR000421">
    <property type="entry name" value="FA58C"/>
</dbReference>
<organism evidence="3 5">
    <name type="scientific">Pectobacterium polaris</name>
    <dbReference type="NCBI Taxonomy" id="2042057"/>
    <lineage>
        <taxon>Bacteria</taxon>
        <taxon>Pseudomonadati</taxon>
        <taxon>Pseudomonadota</taxon>
        <taxon>Gammaproteobacteria</taxon>
        <taxon>Enterobacterales</taxon>
        <taxon>Pectobacteriaceae</taxon>
        <taxon>Pectobacterium</taxon>
    </lineage>
</organism>
<evidence type="ECO:0000313" key="4">
    <source>
        <dbReference type="Proteomes" id="UP001055618"/>
    </source>
</evidence>
<evidence type="ECO:0000313" key="5">
    <source>
        <dbReference type="Proteomes" id="UP001057360"/>
    </source>
</evidence>
<feature type="domain" description="F5/8 type C" evidence="1">
    <location>
        <begin position="277"/>
        <end position="441"/>
    </location>
</feature>